<dbReference type="InterPro" id="IPR057326">
    <property type="entry name" value="KR_dom"/>
</dbReference>
<comment type="similarity">
    <text evidence="1">Belongs to the short-chain dehydrogenases/reductases (SDR) family.</text>
</comment>
<evidence type="ECO:0000313" key="8">
    <source>
        <dbReference type="EMBL" id="CAB5015524.1"/>
    </source>
</evidence>
<dbReference type="CDD" id="cd05374">
    <property type="entry name" value="17beta-HSD-like_SDR_c"/>
    <property type="match status" value="1"/>
</dbReference>
<evidence type="ECO:0000259" key="3">
    <source>
        <dbReference type="SMART" id="SM00822"/>
    </source>
</evidence>
<dbReference type="EMBL" id="CAFBOL010000131">
    <property type="protein sequence ID" value="CAB5015524.1"/>
    <property type="molecule type" value="Genomic_DNA"/>
</dbReference>
<sequence>MDALSAPVVLITGCSSGIGLASAVEFARHGFTTVATMRNLGKADELRAALTMNGLTAEIRALDVDDLASVTAAVAGVVADHGRIDVVVSNAGVAADGTLEELSLDDIRGVFETNFFGTVSLFKAVLPAMRERGEGRLIAVSSLAGALGQPFNDAYCASKQALEGLLESLHPVAAQVGVHVSVVEPGPVLGQFVQHGNAPSERAADGPYAASRARFQVIQEGGYQAAQPAQEIAAVLVEVATAETPVFRYQTSESVSKLVGVKLKDLTGERLTGLTARWV</sequence>
<proteinExistence type="inferred from homology"/>
<evidence type="ECO:0000256" key="1">
    <source>
        <dbReference type="ARBA" id="ARBA00006484"/>
    </source>
</evidence>
<dbReference type="SUPFAM" id="SSF51735">
    <property type="entry name" value="NAD(P)-binding Rossmann-fold domains"/>
    <property type="match status" value="1"/>
</dbReference>
<protein>
    <submittedName>
        <fullName evidence="5">Unannotated protein</fullName>
    </submittedName>
</protein>
<dbReference type="PRINTS" id="PR00081">
    <property type="entry name" value="GDHRDH"/>
</dbReference>
<evidence type="ECO:0000313" key="7">
    <source>
        <dbReference type="EMBL" id="CAB4949172.1"/>
    </source>
</evidence>
<evidence type="ECO:0000313" key="6">
    <source>
        <dbReference type="EMBL" id="CAB4846215.1"/>
    </source>
</evidence>
<evidence type="ECO:0000313" key="4">
    <source>
        <dbReference type="EMBL" id="CAB4365118.1"/>
    </source>
</evidence>
<accession>A0A6J6SVA3</accession>
<dbReference type="EMBL" id="CAFBMT010000020">
    <property type="protein sequence ID" value="CAB4949172.1"/>
    <property type="molecule type" value="Genomic_DNA"/>
</dbReference>
<evidence type="ECO:0000313" key="5">
    <source>
        <dbReference type="EMBL" id="CAB4738635.1"/>
    </source>
</evidence>
<dbReference type="InterPro" id="IPR036291">
    <property type="entry name" value="NAD(P)-bd_dom_sf"/>
</dbReference>
<dbReference type="SMART" id="SM00822">
    <property type="entry name" value="PKS_KR"/>
    <property type="match status" value="1"/>
</dbReference>
<dbReference type="GO" id="GO:0005829">
    <property type="term" value="C:cytosol"/>
    <property type="evidence" value="ECO:0007669"/>
    <property type="project" value="TreeGrafter"/>
</dbReference>
<dbReference type="PRINTS" id="PR00080">
    <property type="entry name" value="SDRFAMILY"/>
</dbReference>
<evidence type="ECO:0000256" key="2">
    <source>
        <dbReference type="ARBA" id="ARBA00023002"/>
    </source>
</evidence>
<dbReference type="PROSITE" id="PS00061">
    <property type="entry name" value="ADH_SHORT"/>
    <property type="match status" value="1"/>
</dbReference>
<dbReference type="AlphaFoldDB" id="A0A6J6SVA3"/>
<dbReference type="PANTHER" id="PTHR43391:SF86">
    <property type="entry name" value="SHORT-CHAIN DEHYDROGENASE_REDUCTASE FAMILY PROTEIN"/>
    <property type="match status" value="1"/>
</dbReference>
<dbReference type="GO" id="GO:0016491">
    <property type="term" value="F:oxidoreductase activity"/>
    <property type="evidence" value="ECO:0007669"/>
    <property type="project" value="UniProtKB-KW"/>
</dbReference>
<dbReference type="InterPro" id="IPR020904">
    <property type="entry name" value="Sc_DH/Rdtase_CS"/>
</dbReference>
<reference evidence="5" key="1">
    <citation type="submission" date="2020-05" db="EMBL/GenBank/DDBJ databases">
        <authorList>
            <person name="Chiriac C."/>
            <person name="Salcher M."/>
            <person name="Ghai R."/>
            <person name="Kavagutti S V."/>
        </authorList>
    </citation>
    <scope>NUCLEOTIDE SEQUENCE</scope>
</reference>
<gene>
    <name evidence="5" type="ORF">UFOPK2656_02732</name>
    <name evidence="6" type="ORF">UFOPK3267_00148</name>
    <name evidence="7" type="ORF">UFOPK3651_02726</name>
    <name evidence="8" type="ORF">UFOPK3931_03050</name>
    <name evidence="4" type="ORF">UFOPK4189_02874</name>
</gene>
<name>A0A6J6SVA3_9ZZZZ</name>
<dbReference type="PANTHER" id="PTHR43391">
    <property type="entry name" value="RETINOL DEHYDROGENASE-RELATED"/>
    <property type="match status" value="1"/>
</dbReference>
<organism evidence="5">
    <name type="scientific">freshwater metagenome</name>
    <dbReference type="NCBI Taxonomy" id="449393"/>
    <lineage>
        <taxon>unclassified sequences</taxon>
        <taxon>metagenomes</taxon>
        <taxon>ecological metagenomes</taxon>
    </lineage>
</organism>
<dbReference type="EMBL" id="CAFBIY010000004">
    <property type="protein sequence ID" value="CAB4846215.1"/>
    <property type="molecule type" value="Genomic_DNA"/>
</dbReference>
<dbReference type="EMBL" id="CAESGF010000024">
    <property type="protein sequence ID" value="CAB4365118.1"/>
    <property type="molecule type" value="Genomic_DNA"/>
</dbReference>
<feature type="domain" description="Ketoreductase" evidence="3">
    <location>
        <begin position="7"/>
        <end position="191"/>
    </location>
</feature>
<dbReference type="Pfam" id="PF00106">
    <property type="entry name" value="adh_short"/>
    <property type="match status" value="1"/>
</dbReference>
<dbReference type="Gene3D" id="3.40.50.720">
    <property type="entry name" value="NAD(P)-binding Rossmann-like Domain"/>
    <property type="match status" value="1"/>
</dbReference>
<keyword evidence="2" id="KW-0560">Oxidoreductase</keyword>
<dbReference type="EMBL" id="CAEZYF010000022">
    <property type="protein sequence ID" value="CAB4738635.1"/>
    <property type="molecule type" value="Genomic_DNA"/>
</dbReference>
<dbReference type="InterPro" id="IPR002347">
    <property type="entry name" value="SDR_fam"/>
</dbReference>